<evidence type="ECO:0000256" key="2">
    <source>
        <dbReference type="ARBA" id="ARBA00004174"/>
    </source>
</evidence>
<organism evidence="15">
    <name type="scientific">Photinus pyralis</name>
    <name type="common">Common eastern firefly</name>
    <name type="synonym">Lampyris pyralis</name>
    <dbReference type="NCBI Taxonomy" id="7054"/>
    <lineage>
        <taxon>Eukaryota</taxon>
        <taxon>Metazoa</taxon>
        <taxon>Ecdysozoa</taxon>
        <taxon>Arthropoda</taxon>
        <taxon>Hexapoda</taxon>
        <taxon>Insecta</taxon>
        <taxon>Pterygota</taxon>
        <taxon>Neoptera</taxon>
        <taxon>Endopterygota</taxon>
        <taxon>Coleoptera</taxon>
        <taxon>Polyphaga</taxon>
        <taxon>Elateriformia</taxon>
        <taxon>Elateroidea</taxon>
        <taxon>Lampyridae</taxon>
        <taxon>Lampyrinae</taxon>
        <taxon>Photinus</taxon>
    </lineage>
</organism>
<keyword evidence="5 13" id="KW-0349">Heme</keyword>
<name>A0A1Y1LIZ3_PHOPY</name>
<dbReference type="GO" id="GO:0005506">
    <property type="term" value="F:iron ion binding"/>
    <property type="evidence" value="ECO:0007669"/>
    <property type="project" value="InterPro"/>
</dbReference>
<sequence length="407" mass="46779">MEIIKCMLTKDFNHFMERGMYNEEDDPLSMHLFSLGTSRWKRLRPKLTPTFTSGKMKMMFDIVVTCGYQLEKSMQTICAKGAIDIKEVLECFTMDVIGSCAFGIDCNSFTDPSSEFCRYSKRIFSPTRLENVIGLFVYVFPSVAKTLHLKGIPKDITEFFFNIVTRSVQYRRETGLVRKDFLQILMELADEQTNDPISFNELVAQVFVFFIAGFETSSTTMAFCLLELCVDPSMQDKLRDEVNSVLRRHNSALTYQNLKELKYMNAVIDETLRKYPPVPMLHRECIKDYQLPHTNITIKKGTKVGIPLIGLQNDPDYFPEPGKFNPDRFADRNKDLFAPYTFMPFGEGPRACIGIRFGMMQTKVGLSILLKHYKFTLAEKMSVPVRFKARSFMTAAEGGIWLNATRI</sequence>
<keyword evidence="7" id="KW-0256">Endoplasmic reticulum</keyword>
<evidence type="ECO:0000256" key="10">
    <source>
        <dbReference type="ARBA" id="ARBA00023004"/>
    </source>
</evidence>
<dbReference type="InterPro" id="IPR050476">
    <property type="entry name" value="Insect_CytP450_Detox"/>
</dbReference>
<comment type="similarity">
    <text evidence="4 14">Belongs to the cytochrome P450 family.</text>
</comment>
<comment type="cofactor">
    <cofactor evidence="1 13">
        <name>heme</name>
        <dbReference type="ChEBI" id="CHEBI:30413"/>
    </cofactor>
</comment>
<protein>
    <recommendedName>
        <fullName evidence="16">Cytochrome P450</fullName>
    </recommendedName>
</protein>
<comment type="subcellular location">
    <subcellularLocation>
        <location evidence="3">Endoplasmic reticulum membrane</location>
        <topology evidence="3">Peripheral membrane protein</topology>
    </subcellularLocation>
    <subcellularLocation>
        <location evidence="2">Microsome membrane</location>
        <topology evidence="2">Peripheral membrane protein</topology>
    </subcellularLocation>
</comment>
<dbReference type="Gene3D" id="1.10.630.10">
    <property type="entry name" value="Cytochrome P450"/>
    <property type="match status" value="1"/>
</dbReference>
<evidence type="ECO:0000256" key="3">
    <source>
        <dbReference type="ARBA" id="ARBA00004406"/>
    </source>
</evidence>
<evidence type="ECO:0000256" key="8">
    <source>
        <dbReference type="ARBA" id="ARBA00022848"/>
    </source>
</evidence>
<evidence type="ECO:0000256" key="14">
    <source>
        <dbReference type="RuleBase" id="RU000461"/>
    </source>
</evidence>
<dbReference type="GO" id="GO:0004497">
    <property type="term" value="F:monooxygenase activity"/>
    <property type="evidence" value="ECO:0007669"/>
    <property type="project" value="UniProtKB-KW"/>
</dbReference>
<evidence type="ECO:0000256" key="11">
    <source>
        <dbReference type="ARBA" id="ARBA00023033"/>
    </source>
</evidence>
<keyword evidence="9 14" id="KW-0560">Oxidoreductase</keyword>
<dbReference type="AlphaFoldDB" id="A0A1Y1LIZ3"/>
<evidence type="ECO:0000256" key="12">
    <source>
        <dbReference type="ARBA" id="ARBA00023136"/>
    </source>
</evidence>
<dbReference type="FunFam" id="1.10.630.10:FF:000042">
    <property type="entry name" value="Cytochrome P450"/>
    <property type="match status" value="1"/>
</dbReference>
<dbReference type="InterPro" id="IPR036396">
    <property type="entry name" value="Cyt_P450_sf"/>
</dbReference>
<proteinExistence type="inferred from homology"/>
<evidence type="ECO:0000256" key="7">
    <source>
        <dbReference type="ARBA" id="ARBA00022824"/>
    </source>
</evidence>
<evidence type="ECO:0008006" key="16">
    <source>
        <dbReference type="Google" id="ProtNLM"/>
    </source>
</evidence>
<evidence type="ECO:0000256" key="4">
    <source>
        <dbReference type="ARBA" id="ARBA00010617"/>
    </source>
</evidence>
<dbReference type="InterPro" id="IPR002401">
    <property type="entry name" value="Cyt_P450_E_grp-I"/>
</dbReference>
<dbReference type="Pfam" id="PF00067">
    <property type="entry name" value="p450"/>
    <property type="match status" value="1"/>
</dbReference>
<evidence type="ECO:0000256" key="13">
    <source>
        <dbReference type="PIRSR" id="PIRSR602401-1"/>
    </source>
</evidence>
<dbReference type="GO" id="GO:0020037">
    <property type="term" value="F:heme binding"/>
    <property type="evidence" value="ECO:0007669"/>
    <property type="project" value="InterPro"/>
</dbReference>
<evidence type="ECO:0000256" key="1">
    <source>
        <dbReference type="ARBA" id="ARBA00001971"/>
    </source>
</evidence>
<keyword evidence="12" id="KW-0472">Membrane</keyword>
<evidence type="ECO:0000256" key="6">
    <source>
        <dbReference type="ARBA" id="ARBA00022723"/>
    </source>
</evidence>
<keyword evidence="10 13" id="KW-0408">Iron</keyword>
<dbReference type="CDD" id="cd11056">
    <property type="entry name" value="CYP6-like"/>
    <property type="match status" value="1"/>
</dbReference>
<evidence type="ECO:0000256" key="5">
    <source>
        <dbReference type="ARBA" id="ARBA00022617"/>
    </source>
</evidence>
<feature type="binding site" description="axial binding residue" evidence="13">
    <location>
        <position position="352"/>
    </location>
    <ligand>
        <name>heme</name>
        <dbReference type="ChEBI" id="CHEBI:30413"/>
    </ligand>
    <ligandPart>
        <name>Fe</name>
        <dbReference type="ChEBI" id="CHEBI:18248"/>
    </ligandPart>
</feature>
<dbReference type="PANTHER" id="PTHR24292:SF100">
    <property type="entry name" value="CYTOCHROME P450 6A16, ISOFORM B-RELATED"/>
    <property type="match status" value="1"/>
</dbReference>
<dbReference type="PRINTS" id="PR00385">
    <property type="entry name" value="P450"/>
</dbReference>
<keyword evidence="11 14" id="KW-0503">Monooxygenase</keyword>
<dbReference type="GO" id="GO:0005789">
    <property type="term" value="C:endoplasmic reticulum membrane"/>
    <property type="evidence" value="ECO:0007669"/>
    <property type="project" value="UniProtKB-SubCell"/>
</dbReference>
<evidence type="ECO:0000313" key="15">
    <source>
        <dbReference type="EMBL" id="JAV73603.1"/>
    </source>
</evidence>
<dbReference type="InterPro" id="IPR001128">
    <property type="entry name" value="Cyt_P450"/>
</dbReference>
<dbReference type="InterPro" id="IPR017972">
    <property type="entry name" value="Cyt_P450_CS"/>
</dbReference>
<accession>A0A1Y1LIZ3</accession>
<dbReference type="PRINTS" id="PR00463">
    <property type="entry name" value="EP450I"/>
</dbReference>
<keyword evidence="6 13" id="KW-0479">Metal-binding</keyword>
<dbReference type="SUPFAM" id="SSF48264">
    <property type="entry name" value="Cytochrome P450"/>
    <property type="match status" value="1"/>
</dbReference>
<dbReference type="EMBL" id="GEZM01054503">
    <property type="protein sequence ID" value="JAV73603.1"/>
    <property type="molecule type" value="Transcribed_RNA"/>
</dbReference>
<reference evidence="15" key="1">
    <citation type="journal article" date="2016" name="Sci. Rep.">
        <title>Molecular characterization of firefly nuptial gifts: a multi-omics approach sheds light on postcopulatory sexual selection.</title>
        <authorList>
            <person name="Al-Wathiqui N."/>
            <person name="Fallon T.R."/>
            <person name="South A."/>
            <person name="Weng J.K."/>
            <person name="Lewis S.M."/>
        </authorList>
    </citation>
    <scope>NUCLEOTIDE SEQUENCE</scope>
</reference>
<dbReference type="PANTHER" id="PTHR24292">
    <property type="entry name" value="CYTOCHROME P450"/>
    <property type="match status" value="1"/>
</dbReference>
<keyword evidence="8" id="KW-0492">Microsome</keyword>
<dbReference type="PROSITE" id="PS00086">
    <property type="entry name" value="CYTOCHROME_P450"/>
    <property type="match status" value="1"/>
</dbReference>
<evidence type="ECO:0000256" key="9">
    <source>
        <dbReference type="ARBA" id="ARBA00023002"/>
    </source>
</evidence>
<dbReference type="GO" id="GO:0016705">
    <property type="term" value="F:oxidoreductase activity, acting on paired donors, with incorporation or reduction of molecular oxygen"/>
    <property type="evidence" value="ECO:0007669"/>
    <property type="project" value="InterPro"/>
</dbReference>